<proteinExistence type="predicted"/>
<feature type="non-terminal residue" evidence="11">
    <location>
        <position position="186"/>
    </location>
</feature>
<dbReference type="AlphaFoldDB" id="A0A6V8P126"/>
<evidence type="ECO:0000256" key="4">
    <source>
        <dbReference type="ARBA" id="ARBA00022573"/>
    </source>
</evidence>
<feature type="non-terminal residue" evidence="11">
    <location>
        <position position="1"/>
    </location>
</feature>
<organism evidence="11 12">
    <name type="scientific">Candidatus Hakubella thermalkaliphila</name>
    <dbReference type="NCBI Taxonomy" id="2754717"/>
    <lineage>
        <taxon>Bacteria</taxon>
        <taxon>Bacillati</taxon>
        <taxon>Actinomycetota</taxon>
        <taxon>Actinomycetota incertae sedis</taxon>
        <taxon>Candidatus Hakubellales</taxon>
        <taxon>Candidatus Hakubellaceae</taxon>
        <taxon>Candidatus Hakubella</taxon>
    </lineage>
</organism>
<dbReference type="GO" id="GO:0015087">
    <property type="term" value="F:cobalt ion transmembrane transporter activity"/>
    <property type="evidence" value="ECO:0007669"/>
    <property type="project" value="InterPro"/>
</dbReference>
<name>A0A6V8P126_9ACTN</name>
<feature type="transmembrane region" description="Helical" evidence="10">
    <location>
        <begin position="79"/>
        <end position="103"/>
    </location>
</feature>
<sequence length="186" mass="20030">PLADKKDASQAKNAKRLFYFEGRSWPGQAGRQFRTGFPPPLLWGTRRRRARHRGRCRCQIELAVYFPHGFDGAFAADKAAGGAVVALLIAGVVLLAVIPLVLVSGSEFPGADGLAEEAIYALRPGYEPWASLPWEPPGGETEGLLFVLQAAPWAPGSWAIISACVAERLVKSNALHRPVCLSEQAA</sequence>
<accession>A0A6V8P126</accession>
<evidence type="ECO:0000256" key="3">
    <source>
        <dbReference type="ARBA" id="ARBA00022475"/>
    </source>
</evidence>
<evidence type="ECO:0000256" key="9">
    <source>
        <dbReference type="ARBA" id="ARBA00023285"/>
    </source>
</evidence>
<keyword evidence="3" id="KW-1003">Cell membrane</keyword>
<gene>
    <name evidence="11" type="ORF">HKBW3S09_01933</name>
</gene>
<dbReference type="EMBL" id="BLRW01000587">
    <property type="protein sequence ID" value="GFP24466.1"/>
    <property type="molecule type" value="Genomic_DNA"/>
</dbReference>
<dbReference type="PANTHER" id="PTHR38662">
    <property type="entry name" value="COBALT TRANSPORT PROTEIN CBIN"/>
    <property type="match status" value="1"/>
</dbReference>
<dbReference type="GO" id="GO:0016020">
    <property type="term" value="C:membrane"/>
    <property type="evidence" value="ECO:0007669"/>
    <property type="project" value="InterPro"/>
</dbReference>
<keyword evidence="8 10" id="KW-0472">Membrane</keyword>
<keyword evidence="4" id="KW-0169">Cobalamin biosynthesis</keyword>
<evidence type="ECO:0000256" key="2">
    <source>
        <dbReference type="ARBA" id="ARBA00022448"/>
    </source>
</evidence>
<dbReference type="PANTHER" id="PTHR38662:SF1">
    <property type="entry name" value="COBALT TRANSPORT PROTEIN CBIN"/>
    <property type="match status" value="1"/>
</dbReference>
<reference evidence="11 12" key="1">
    <citation type="journal article" date="2020" name="Front. Microbiol.">
        <title>Single-cell genomics of novel Actinobacteria with the Wood-Ljungdahl pathway discovered in a serpentinizing system.</title>
        <authorList>
            <person name="Merino N."/>
            <person name="Kawai M."/>
            <person name="Boyd E.S."/>
            <person name="Colman D.R."/>
            <person name="McGlynn S.E."/>
            <person name="Nealson K.H."/>
            <person name="Kurokawa K."/>
            <person name="Hongoh Y."/>
        </authorList>
    </citation>
    <scope>NUCLEOTIDE SEQUENCE [LARGE SCALE GENOMIC DNA]</scope>
    <source>
        <strain evidence="11 12">S09_30</strain>
    </source>
</reference>
<keyword evidence="9" id="KW-0170">Cobalt</keyword>
<evidence type="ECO:0000256" key="1">
    <source>
        <dbReference type="ARBA" id="ARBA00022426"/>
    </source>
</evidence>
<keyword evidence="5 10" id="KW-0812">Transmembrane</keyword>
<evidence type="ECO:0000256" key="10">
    <source>
        <dbReference type="SAM" id="Phobius"/>
    </source>
</evidence>
<keyword evidence="2" id="KW-0813">Transport</keyword>
<dbReference type="GO" id="GO:0009236">
    <property type="term" value="P:cobalamin biosynthetic process"/>
    <property type="evidence" value="ECO:0007669"/>
    <property type="project" value="UniProtKB-KW"/>
</dbReference>
<evidence type="ECO:0000256" key="5">
    <source>
        <dbReference type="ARBA" id="ARBA00022692"/>
    </source>
</evidence>
<keyword evidence="6 10" id="KW-1133">Transmembrane helix</keyword>
<evidence type="ECO:0000313" key="12">
    <source>
        <dbReference type="Proteomes" id="UP000585609"/>
    </source>
</evidence>
<keyword evidence="1" id="KW-0171">Cobalt transport</keyword>
<dbReference type="Pfam" id="PF02553">
    <property type="entry name" value="CbiN"/>
    <property type="match status" value="1"/>
</dbReference>
<protein>
    <submittedName>
        <fullName evidence="11">Cobalt/nickel transport protein</fullName>
    </submittedName>
</protein>
<evidence type="ECO:0000313" key="11">
    <source>
        <dbReference type="EMBL" id="GFP24466.1"/>
    </source>
</evidence>
<keyword evidence="7" id="KW-0406">Ion transport</keyword>
<dbReference type="InterPro" id="IPR003705">
    <property type="entry name" value="CbiN"/>
</dbReference>
<evidence type="ECO:0000256" key="7">
    <source>
        <dbReference type="ARBA" id="ARBA00023065"/>
    </source>
</evidence>
<evidence type="ECO:0000256" key="6">
    <source>
        <dbReference type="ARBA" id="ARBA00022989"/>
    </source>
</evidence>
<dbReference type="Proteomes" id="UP000585609">
    <property type="component" value="Unassembled WGS sequence"/>
</dbReference>
<comment type="caution">
    <text evidence="11">The sequence shown here is derived from an EMBL/GenBank/DDBJ whole genome shotgun (WGS) entry which is preliminary data.</text>
</comment>
<evidence type="ECO:0000256" key="8">
    <source>
        <dbReference type="ARBA" id="ARBA00023136"/>
    </source>
</evidence>